<dbReference type="EC" id="2.2.1.1" evidence="4 10"/>
<feature type="site" description="Important for catalytic activity" evidence="15">
    <location>
        <position position="24"/>
    </location>
</feature>
<feature type="binding site" evidence="12">
    <location>
        <position position="520"/>
    </location>
    <ligand>
        <name>substrate</name>
    </ligand>
</feature>
<dbReference type="Proteomes" id="UP000253032">
    <property type="component" value="Unassembled WGS sequence"/>
</dbReference>
<evidence type="ECO:0000256" key="6">
    <source>
        <dbReference type="ARBA" id="ARBA00022723"/>
    </source>
</evidence>
<evidence type="ECO:0000256" key="15">
    <source>
        <dbReference type="PIRSR" id="PIRSR605478-5"/>
    </source>
</evidence>
<dbReference type="InterPro" id="IPR049557">
    <property type="entry name" value="Transketolase_CS"/>
</dbReference>
<dbReference type="PROSITE" id="PS00801">
    <property type="entry name" value="TRANSKETOLASE_1"/>
    <property type="match status" value="1"/>
</dbReference>
<dbReference type="PANTHER" id="PTHR43522:SF2">
    <property type="entry name" value="TRANSKETOLASE 1-RELATED"/>
    <property type="match status" value="1"/>
</dbReference>
<keyword evidence="7 14" id="KW-0460">Magnesium</keyword>
<evidence type="ECO:0000256" key="7">
    <source>
        <dbReference type="ARBA" id="ARBA00022842"/>
    </source>
</evidence>
<feature type="binding site" evidence="13">
    <location>
        <begin position="112"/>
        <end position="114"/>
    </location>
    <ligand>
        <name>thiamine diphosphate</name>
        <dbReference type="ChEBI" id="CHEBI:58937"/>
    </ligand>
</feature>
<comment type="similarity">
    <text evidence="3">Belongs to the transketolase family.</text>
</comment>
<evidence type="ECO:0000256" key="8">
    <source>
        <dbReference type="ARBA" id="ARBA00023052"/>
    </source>
</evidence>
<comment type="cofactor">
    <cofactor evidence="2">
        <name>Co(2+)</name>
        <dbReference type="ChEBI" id="CHEBI:48828"/>
    </cofactor>
</comment>
<feature type="binding site" evidence="13">
    <location>
        <position position="64"/>
    </location>
    <ligand>
        <name>thiamine diphosphate</name>
        <dbReference type="ChEBI" id="CHEBI:58937"/>
    </ligand>
</feature>
<dbReference type="Gene3D" id="3.40.50.920">
    <property type="match status" value="1"/>
</dbReference>
<evidence type="ECO:0000313" key="18">
    <source>
        <dbReference type="Proteomes" id="UP000253032"/>
    </source>
</evidence>
<dbReference type="InterPro" id="IPR033247">
    <property type="entry name" value="Transketolase_fam"/>
</dbReference>
<dbReference type="FunFam" id="3.40.50.970:FF:000003">
    <property type="entry name" value="Transketolase"/>
    <property type="match status" value="1"/>
</dbReference>
<dbReference type="NCBIfam" id="TIGR00232">
    <property type="entry name" value="tktlase_bact"/>
    <property type="match status" value="1"/>
</dbReference>
<dbReference type="GO" id="GO:0046872">
    <property type="term" value="F:metal ion binding"/>
    <property type="evidence" value="ECO:0007669"/>
    <property type="project" value="UniProtKB-KW"/>
</dbReference>
<evidence type="ECO:0000256" key="9">
    <source>
        <dbReference type="ARBA" id="ARBA00049473"/>
    </source>
</evidence>
<evidence type="ECO:0000256" key="13">
    <source>
        <dbReference type="PIRSR" id="PIRSR605478-3"/>
    </source>
</evidence>
<dbReference type="Pfam" id="PF00456">
    <property type="entry name" value="Transketolase_N"/>
    <property type="match status" value="1"/>
</dbReference>
<feature type="binding site" evidence="12">
    <location>
        <position position="24"/>
    </location>
    <ligand>
        <name>substrate</name>
    </ligand>
</feature>
<dbReference type="CDD" id="cd02012">
    <property type="entry name" value="TPP_TK"/>
    <property type="match status" value="1"/>
</dbReference>
<evidence type="ECO:0000256" key="3">
    <source>
        <dbReference type="ARBA" id="ARBA00007131"/>
    </source>
</evidence>
<comment type="caution">
    <text evidence="17">The sequence shown here is derived from an EMBL/GenBank/DDBJ whole genome shotgun (WGS) entry which is preliminary data.</text>
</comment>
<organism evidence="17 18">
    <name type="scientific">SAR86 cluster bacterium</name>
    <dbReference type="NCBI Taxonomy" id="2030880"/>
    <lineage>
        <taxon>Bacteria</taxon>
        <taxon>Pseudomonadati</taxon>
        <taxon>Pseudomonadota</taxon>
        <taxon>Gammaproteobacteria</taxon>
        <taxon>SAR86 cluster</taxon>
    </lineage>
</organism>
<dbReference type="InterPro" id="IPR005474">
    <property type="entry name" value="Transketolase_N"/>
</dbReference>
<dbReference type="CDD" id="cd07033">
    <property type="entry name" value="TPP_PYR_DXS_TK_like"/>
    <property type="match status" value="1"/>
</dbReference>
<dbReference type="FunFam" id="3.40.50.970:FF:000004">
    <property type="entry name" value="Transketolase"/>
    <property type="match status" value="1"/>
</dbReference>
<dbReference type="GO" id="GO:0004802">
    <property type="term" value="F:transketolase activity"/>
    <property type="evidence" value="ECO:0007669"/>
    <property type="project" value="UniProtKB-UniRule"/>
</dbReference>
<comment type="cofactor">
    <cofactor evidence="1">
        <name>Ca(2+)</name>
        <dbReference type="ChEBI" id="CHEBI:29108"/>
    </cofactor>
</comment>
<dbReference type="SUPFAM" id="SSF52922">
    <property type="entry name" value="TK C-terminal domain-like"/>
    <property type="match status" value="1"/>
</dbReference>
<feature type="binding site" evidence="12">
    <location>
        <position position="473"/>
    </location>
    <ligand>
        <name>substrate</name>
    </ligand>
</feature>
<feature type="binding site" evidence="12">
    <location>
        <position position="461"/>
    </location>
    <ligand>
        <name>substrate</name>
    </ligand>
</feature>
<evidence type="ECO:0000256" key="12">
    <source>
        <dbReference type="PIRSR" id="PIRSR605478-2"/>
    </source>
</evidence>
<keyword evidence="8 13" id="KW-0786">Thiamine pyrophosphate</keyword>
<keyword evidence="6 14" id="KW-0479">Metal-binding</keyword>
<dbReference type="PANTHER" id="PTHR43522">
    <property type="entry name" value="TRANSKETOLASE"/>
    <property type="match status" value="1"/>
</dbReference>
<evidence type="ECO:0000313" key="17">
    <source>
        <dbReference type="EMBL" id="RCL37402.1"/>
    </source>
</evidence>
<dbReference type="Gene3D" id="3.40.50.970">
    <property type="match status" value="2"/>
</dbReference>
<dbReference type="InterPro" id="IPR005475">
    <property type="entry name" value="Transketolase-like_Pyr-bd"/>
</dbReference>
<feature type="binding site" evidence="13">
    <location>
        <position position="259"/>
    </location>
    <ligand>
        <name>thiamine diphosphate</name>
        <dbReference type="ChEBI" id="CHEBI:58937"/>
    </ligand>
</feature>
<feature type="binding site" evidence="13">
    <location>
        <position position="437"/>
    </location>
    <ligand>
        <name>thiamine diphosphate</name>
        <dbReference type="ChEBI" id="CHEBI:58937"/>
    </ligand>
</feature>
<dbReference type="InterPro" id="IPR055152">
    <property type="entry name" value="Transketolase-like_C_2"/>
</dbReference>
<dbReference type="SMART" id="SM00861">
    <property type="entry name" value="Transket_pyr"/>
    <property type="match status" value="1"/>
</dbReference>
<feature type="binding site" evidence="13">
    <location>
        <position position="155"/>
    </location>
    <ligand>
        <name>thiamine diphosphate</name>
        <dbReference type="ChEBI" id="CHEBI:58937"/>
    </ligand>
</feature>
<dbReference type="InterPro" id="IPR009014">
    <property type="entry name" value="Transketo_C/PFOR_II"/>
</dbReference>
<reference evidence="17 18" key="1">
    <citation type="journal article" date="2018" name="Microbiome">
        <title>Fine metagenomic profile of the Mediterranean stratified and mixed water columns revealed by assembly and recruitment.</title>
        <authorList>
            <person name="Haro-Moreno J.M."/>
            <person name="Lopez-Perez M."/>
            <person name="De La Torre J.R."/>
            <person name="Picazo A."/>
            <person name="Camacho A."/>
            <person name="Rodriguez-Valera F."/>
        </authorList>
    </citation>
    <scope>NUCLEOTIDE SEQUENCE [LARGE SCALE GENOMIC DNA]</scope>
    <source>
        <strain evidence="17">MED-G84</strain>
    </source>
</reference>
<feature type="binding site" evidence="14">
    <location>
        <position position="154"/>
    </location>
    <ligand>
        <name>Mg(2+)</name>
        <dbReference type="ChEBI" id="CHEBI:18420"/>
    </ligand>
</feature>
<dbReference type="GO" id="GO:0006098">
    <property type="term" value="P:pentose-phosphate shunt"/>
    <property type="evidence" value="ECO:0007669"/>
    <property type="project" value="TreeGrafter"/>
</dbReference>
<evidence type="ECO:0000256" key="11">
    <source>
        <dbReference type="PIRSR" id="PIRSR605478-1"/>
    </source>
</evidence>
<keyword evidence="5 17" id="KW-0808">Transferase</keyword>
<sequence length="663" mass="73499">MHTDLANAIRFLSIDAVQAAKSGHPGMPMGMADIAVALWKYNLKHNPENPHWFNRDRFVLSNGHGSMLLYSLLHLTGYNLSLEELKNFRQIGSKTPGHPELDLDIGIETTTGPLGQGIGNAVGMALAEKILSAKFNQADGLNPIDHYTYTFLGDGCLMEGISHEVCSFAGTHKLGKLICFYDQNGISIDGEITNWFTDNTAQRFASYNWQVLEVDGHNVEQILEAIKNAQEESNQPTLICCKTEIGFGSPNKAGTSGVHGSPLGDEEIAKTRNQLGWEYEPFDIPANIKSQWDARDFGSKLNSDWDILMKEYSKIHPKLFNELERLINNELPNDFKKRYEEFIEELVAGDQKDLATRKASEICLNFFCELLPELVGGSADLTGSNNTYSSASSELLPENPQGNHIFYGVREFGMTAMMNGMLLHGGIKPYGGTFLVFMDYARNAVRLAALMEIPNIFVYTHDSIGLGEDGPTHQPIEHLVTLRATPNLNNWRPADVIETAVAWKEAVTSSSTPHTLILSRQNLPYVQRTKEQLDLIQKGGYLLSCEEDPDITLIASGSEVQLIIAAAKSIQNDGFKVNIVSIPCLDKFYLQDQAYRDSVVAPQIPKLVVEALHPDSWHGLVNLNDSIIGMKTFGESAPASDLMTKFGFTEENITTEAKKLLKR</sequence>
<dbReference type="GO" id="GO:0005829">
    <property type="term" value="C:cytosol"/>
    <property type="evidence" value="ECO:0007669"/>
    <property type="project" value="TreeGrafter"/>
</dbReference>
<evidence type="ECO:0000256" key="10">
    <source>
        <dbReference type="NCBIfam" id="TIGR00232"/>
    </source>
</evidence>
<dbReference type="AlphaFoldDB" id="A0A368BKL0"/>
<evidence type="ECO:0000256" key="4">
    <source>
        <dbReference type="ARBA" id="ARBA00013152"/>
    </source>
</evidence>
<dbReference type="InterPro" id="IPR005478">
    <property type="entry name" value="Transketolase_bac-like"/>
</dbReference>
<gene>
    <name evidence="17" type="primary">tkt</name>
    <name evidence="17" type="ORF">DBW98_03940</name>
</gene>
<evidence type="ECO:0000256" key="1">
    <source>
        <dbReference type="ARBA" id="ARBA00001913"/>
    </source>
</evidence>
<dbReference type="InterPro" id="IPR029061">
    <property type="entry name" value="THDP-binding"/>
</dbReference>
<feature type="binding site" evidence="14">
    <location>
        <position position="186"/>
    </location>
    <ligand>
        <name>Mg(2+)</name>
        <dbReference type="ChEBI" id="CHEBI:18420"/>
    </ligand>
</feature>
<name>A0A368BKL0_9GAMM</name>
<protein>
    <recommendedName>
        <fullName evidence="4 10">Transketolase</fullName>
        <ecNumber evidence="4 10">2.2.1.1</ecNumber>
    </recommendedName>
</protein>
<feature type="domain" description="Transketolase-like pyrimidine-binding" evidence="16">
    <location>
        <begin position="354"/>
        <end position="526"/>
    </location>
</feature>
<feature type="binding site" evidence="14">
    <location>
        <position position="184"/>
    </location>
    <ligand>
        <name>Mg(2+)</name>
        <dbReference type="ChEBI" id="CHEBI:18420"/>
    </ligand>
</feature>
<feature type="binding site" evidence="12">
    <location>
        <position position="384"/>
    </location>
    <ligand>
        <name>substrate</name>
    </ligand>
</feature>
<accession>A0A368BKL0</accession>
<feature type="binding site" evidence="13">
    <location>
        <position position="184"/>
    </location>
    <ligand>
        <name>thiamine diphosphate</name>
        <dbReference type="ChEBI" id="CHEBI:58937"/>
    </ligand>
</feature>
<feature type="active site" description="Proton donor" evidence="11">
    <location>
        <position position="411"/>
    </location>
</feature>
<evidence type="ECO:0000259" key="16">
    <source>
        <dbReference type="SMART" id="SM00861"/>
    </source>
</evidence>
<evidence type="ECO:0000256" key="5">
    <source>
        <dbReference type="ARBA" id="ARBA00022679"/>
    </source>
</evidence>
<feature type="binding site" evidence="12">
    <location>
        <position position="357"/>
    </location>
    <ligand>
        <name>substrate</name>
    </ligand>
</feature>
<evidence type="ECO:0000256" key="14">
    <source>
        <dbReference type="PIRSR" id="PIRSR605478-4"/>
    </source>
</evidence>
<dbReference type="Pfam" id="PF02779">
    <property type="entry name" value="Transket_pyr"/>
    <property type="match status" value="1"/>
</dbReference>
<dbReference type="SUPFAM" id="SSF52518">
    <property type="entry name" value="Thiamin diphosphate-binding fold (THDP-binding)"/>
    <property type="match status" value="2"/>
</dbReference>
<dbReference type="Pfam" id="PF22613">
    <property type="entry name" value="Transketolase_C_1"/>
    <property type="match status" value="1"/>
</dbReference>
<feature type="site" description="Important for catalytic activity" evidence="15">
    <location>
        <position position="259"/>
    </location>
</feature>
<proteinExistence type="inferred from homology"/>
<dbReference type="EMBL" id="QOPC01000023">
    <property type="protein sequence ID" value="RCL37402.1"/>
    <property type="molecule type" value="Genomic_DNA"/>
</dbReference>
<comment type="cofactor">
    <cofactor evidence="14">
        <name>Mg(2+)</name>
        <dbReference type="ChEBI" id="CHEBI:18420"/>
    </cofactor>
    <text evidence="14">Binds 1 Mg(2+) ion per subunit. Can also utilize other divalent metal cations, such as Ca(2+), Mn(2+) and Co(2+).</text>
</comment>
<feature type="binding site" evidence="12">
    <location>
        <position position="469"/>
    </location>
    <ligand>
        <name>substrate</name>
    </ligand>
</feature>
<feature type="binding site" evidence="12">
    <location>
        <position position="259"/>
    </location>
    <ligand>
        <name>substrate</name>
    </ligand>
</feature>
<evidence type="ECO:0000256" key="2">
    <source>
        <dbReference type="ARBA" id="ARBA00001941"/>
    </source>
</evidence>
<comment type="catalytic activity">
    <reaction evidence="9">
        <text>D-sedoheptulose 7-phosphate + D-glyceraldehyde 3-phosphate = aldehydo-D-ribose 5-phosphate + D-xylulose 5-phosphate</text>
        <dbReference type="Rhea" id="RHEA:10508"/>
        <dbReference type="ChEBI" id="CHEBI:57483"/>
        <dbReference type="ChEBI" id="CHEBI:57737"/>
        <dbReference type="ChEBI" id="CHEBI:58273"/>
        <dbReference type="ChEBI" id="CHEBI:59776"/>
        <dbReference type="EC" id="2.2.1.1"/>
    </reaction>
</comment>
<comment type="cofactor">
    <cofactor evidence="13">
        <name>thiamine diphosphate</name>
        <dbReference type="ChEBI" id="CHEBI:58937"/>
    </cofactor>
    <text evidence="13">Binds 1 thiamine pyrophosphate per subunit. During the reaction, the substrate forms a covalent intermediate with the cofactor.</text>
</comment>